<feature type="region of interest" description="Disordered" evidence="9">
    <location>
        <begin position="24"/>
        <end position="45"/>
    </location>
</feature>
<dbReference type="Proteomes" id="UP000229615">
    <property type="component" value="Unassembled WGS sequence"/>
</dbReference>
<dbReference type="CDD" id="cd00165">
    <property type="entry name" value="S4"/>
    <property type="match status" value="1"/>
</dbReference>
<dbReference type="Gene3D" id="1.10.1050.10">
    <property type="entry name" value="Ribosomal Protein S4 Delta 41, Chain A, domain 1"/>
    <property type="match status" value="1"/>
</dbReference>
<dbReference type="InterPro" id="IPR002942">
    <property type="entry name" value="S4_RNA-bd"/>
</dbReference>
<dbReference type="SUPFAM" id="SSF55174">
    <property type="entry name" value="Alpha-L RNA-binding motif"/>
    <property type="match status" value="1"/>
</dbReference>
<dbReference type="GO" id="GO:0003735">
    <property type="term" value="F:structural constituent of ribosome"/>
    <property type="evidence" value="ECO:0007669"/>
    <property type="project" value="InterPro"/>
</dbReference>
<proteinExistence type="inferred from homology"/>
<organism evidence="12 13">
    <name type="scientific">Candidatus Harrisonbacteria bacterium CG10_big_fil_rev_8_21_14_0_10_44_23</name>
    <dbReference type="NCBI Taxonomy" id="1974585"/>
    <lineage>
        <taxon>Bacteria</taxon>
        <taxon>Candidatus Harrisoniibacteriota</taxon>
    </lineage>
</organism>
<evidence type="ECO:0000259" key="11">
    <source>
        <dbReference type="SMART" id="SM01390"/>
    </source>
</evidence>
<keyword evidence="5 7" id="KW-0687">Ribonucleoprotein</keyword>
<dbReference type="HAMAP" id="MF_01306_B">
    <property type="entry name" value="Ribosomal_uS4_B"/>
    <property type="match status" value="1"/>
</dbReference>
<evidence type="ECO:0000313" key="13">
    <source>
        <dbReference type="Proteomes" id="UP000229615"/>
    </source>
</evidence>
<dbReference type="InterPro" id="IPR018079">
    <property type="entry name" value="Ribosomal_uS4_CS"/>
</dbReference>
<dbReference type="GO" id="GO:0042274">
    <property type="term" value="P:ribosomal small subunit biogenesis"/>
    <property type="evidence" value="ECO:0007669"/>
    <property type="project" value="TreeGrafter"/>
</dbReference>
<evidence type="ECO:0000256" key="7">
    <source>
        <dbReference type="HAMAP-Rule" id="MF_01306"/>
    </source>
</evidence>
<dbReference type="SMART" id="SM00363">
    <property type="entry name" value="S4"/>
    <property type="match status" value="1"/>
</dbReference>
<feature type="domain" description="Small ribosomal subunit protein uS4 N-terminal" evidence="11">
    <location>
        <begin position="4"/>
        <end position="95"/>
    </location>
</feature>
<dbReference type="GO" id="GO:0015935">
    <property type="term" value="C:small ribosomal subunit"/>
    <property type="evidence" value="ECO:0007669"/>
    <property type="project" value="InterPro"/>
</dbReference>
<dbReference type="GO" id="GO:0019843">
    <property type="term" value="F:rRNA binding"/>
    <property type="evidence" value="ECO:0007669"/>
    <property type="project" value="UniProtKB-UniRule"/>
</dbReference>
<keyword evidence="2 7" id="KW-0699">rRNA-binding</keyword>
<dbReference type="InterPro" id="IPR005709">
    <property type="entry name" value="Ribosomal_uS4_bac-type"/>
</dbReference>
<keyword evidence="3 7" id="KW-0694">RNA-binding</keyword>
<dbReference type="NCBIfam" id="TIGR01017">
    <property type="entry name" value="rpsD_bact"/>
    <property type="match status" value="1"/>
</dbReference>
<dbReference type="PANTHER" id="PTHR11831:SF4">
    <property type="entry name" value="SMALL RIBOSOMAL SUBUNIT PROTEIN US4M"/>
    <property type="match status" value="1"/>
</dbReference>
<evidence type="ECO:0000256" key="5">
    <source>
        <dbReference type="ARBA" id="ARBA00023274"/>
    </source>
</evidence>
<dbReference type="GO" id="GO:0006412">
    <property type="term" value="P:translation"/>
    <property type="evidence" value="ECO:0007669"/>
    <property type="project" value="UniProtKB-UniRule"/>
</dbReference>
<evidence type="ECO:0000256" key="4">
    <source>
        <dbReference type="ARBA" id="ARBA00022980"/>
    </source>
</evidence>
<evidence type="ECO:0000256" key="8">
    <source>
        <dbReference type="RuleBase" id="RU003699"/>
    </source>
</evidence>
<dbReference type="SMART" id="SM01390">
    <property type="entry name" value="Ribosomal_S4"/>
    <property type="match status" value="1"/>
</dbReference>
<comment type="function">
    <text evidence="7">One of the primary rRNA binding proteins, it binds directly to 16S rRNA where it nucleates assembly of the body of the 30S subunit.</text>
</comment>
<name>A0A2H0UQ50_9BACT</name>
<comment type="function">
    <text evidence="7">With S5 and S12 plays an important role in translational accuracy.</text>
</comment>
<evidence type="ECO:0000256" key="9">
    <source>
        <dbReference type="SAM" id="MobiDB-lite"/>
    </source>
</evidence>
<dbReference type="Gene3D" id="3.10.290.10">
    <property type="entry name" value="RNA-binding S4 domain"/>
    <property type="match status" value="1"/>
</dbReference>
<dbReference type="FunFam" id="3.10.290.10:FF:000001">
    <property type="entry name" value="30S ribosomal protein S4"/>
    <property type="match status" value="1"/>
</dbReference>
<comment type="similarity">
    <text evidence="1 7 8">Belongs to the universal ribosomal protein uS4 family.</text>
</comment>
<dbReference type="PANTHER" id="PTHR11831">
    <property type="entry name" value="30S 40S RIBOSOMAL PROTEIN"/>
    <property type="match status" value="1"/>
</dbReference>
<comment type="subunit">
    <text evidence="7">Part of the 30S ribosomal subunit. Contacts protein S5. The interaction surface between S4 and S5 is involved in control of translational fidelity.</text>
</comment>
<dbReference type="EMBL" id="PFBB01000015">
    <property type="protein sequence ID" value="PIR88569.1"/>
    <property type="molecule type" value="Genomic_DNA"/>
</dbReference>
<dbReference type="InterPro" id="IPR036986">
    <property type="entry name" value="S4_RNA-bd_sf"/>
</dbReference>
<sequence length="207" mass="23667">MGFNTKEKQERALGEKLNLKPIRSFSEKSASTRRPYRPGVHGQARRRLTEYGKQLAEKQKFRVSYGLRESQMRNYFLKAKNSHEATGQAFMSLLERRLDNVVYRLGLAGSRSVARQLVGHGHIVVNGRKSATPSRQVKKGDVIAIREQSQNSPMFAELEKTLSQHETPYWLKMDPKKREGIVSSAPKDLDIPFDISLVVDYYSKTVK</sequence>
<protein>
    <recommendedName>
        <fullName evidence="6 7">Small ribosomal subunit protein uS4</fullName>
    </recommendedName>
</protein>
<dbReference type="Pfam" id="PF01479">
    <property type="entry name" value="S4"/>
    <property type="match status" value="1"/>
</dbReference>
<dbReference type="AlphaFoldDB" id="A0A2H0UQ50"/>
<keyword evidence="4 7" id="KW-0689">Ribosomal protein</keyword>
<dbReference type="InterPro" id="IPR022801">
    <property type="entry name" value="Ribosomal_uS4"/>
</dbReference>
<dbReference type="PROSITE" id="PS00632">
    <property type="entry name" value="RIBOSOMAL_S4"/>
    <property type="match status" value="1"/>
</dbReference>
<dbReference type="InterPro" id="IPR001912">
    <property type="entry name" value="Ribosomal_uS4_N"/>
</dbReference>
<accession>A0A2H0UQ50</accession>
<gene>
    <name evidence="7" type="primary">rpsD</name>
    <name evidence="12" type="ORF">COU09_01545</name>
</gene>
<dbReference type="NCBIfam" id="NF003717">
    <property type="entry name" value="PRK05327.1"/>
    <property type="match status" value="1"/>
</dbReference>
<dbReference type="PROSITE" id="PS50889">
    <property type="entry name" value="S4"/>
    <property type="match status" value="1"/>
</dbReference>
<reference evidence="13" key="1">
    <citation type="submission" date="2017-09" db="EMBL/GenBank/DDBJ databases">
        <title>Depth-based differentiation of microbial function through sediment-hosted aquifers and enrichment of novel symbionts in the deep terrestrial subsurface.</title>
        <authorList>
            <person name="Probst A.J."/>
            <person name="Ladd B."/>
            <person name="Jarett J.K."/>
            <person name="Geller-Mcgrath D.E."/>
            <person name="Sieber C.M.K."/>
            <person name="Emerson J.B."/>
            <person name="Anantharaman K."/>
            <person name="Thomas B.C."/>
            <person name="Malmstrom R."/>
            <person name="Stieglmeier M."/>
            <person name="Klingl A."/>
            <person name="Woyke T."/>
            <person name="Ryan C.M."/>
            <person name="Banfield J.F."/>
        </authorList>
    </citation>
    <scope>NUCLEOTIDE SEQUENCE [LARGE SCALE GENOMIC DNA]</scope>
</reference>
<evidence type="ECO:0000259" key="10">
    <source>
        <dbReference type="SMART" id="SM00363"/>
    </source>
</evidence>
<comment type="caution">
    <text evidence="12">The sequence shown here is derived from an EMBL/GenBank/DDBJ whole genome shotgun (WGS) entry which is preliminary data.</text>
</comment>
<dbReference type="Pfam" id="PF00163">
    <property type="entry name" value="Ribosomal_S4"/>
    <property type="match status" value="1"/>
</dbReference>
<evidence type="ECO:0000256" key="2">
    <source>
        <dbReference type="ARBA" id="ARBA00022730"/>
    </source>
</evidence>
<evidence type="ECO:0000256" key="1">
    <source>
        <dbReference type="ARBA" id="ARBA00007465"/>
    </source>
</evidence>
<evidence type="ECO:0000313" key="12">
    <source>
        <dbReference type="EMBL" id="PIR88569.1"/>
    </source>
</evidence>
<feature type="domain" description="RNA-binding S4" evidence="10">
    <location>
        <begin position="96"/>
        <end position="159"/>
    </location>
</feature>
<evidence type="ECO:0000256" key="3">
    <source>
        <dbReference type="ARBA" id="ARBA00022884"/>
    </source>
</evidence>
<evidence type="ECO:0000256" key="6">
    <source>
        <dbReference type="ARBA" id="ARBA00035254"/>
    </source>
</evidence>